<keyword evidence="2" id="KW-0472">Membrane</keyword>
<feature type="transmembrane region" description="Helical" evidence="2">
    <location>
        <begin position="7"/>
        <end position="23"/>
    </location>
</feature>
<sequence>SKILINMNIFSFYFLCVFVYYPLNALQNQTNHKKQNLVKQAQLYDRADDSNNKFDAGQLILANDGNINSVEGSGQEGSSNLDEDYEDDETLFKTTTVSRNRYNLTTTAVKISSTTTNKWTKSTMKTVNNSNDGDDEFKEEDYDDQDHSEDDEADYYEGEKTLSSKMSTTSYIMKTTTSNNHVVHHTPIWVLFSFLTRPPIAAGILCGEKSSSSYTTGLLYPNQYGYSKSPQEFYA</sequence>
<keyword evidence="2" id="KW-0812">Transmembrane</keyword>
<evidence type="ECO:0000313" key="5">
    <source>
        <dbReference type="Proteomes" id="UP000682733"/>
    </source>
</evidence>
<dbReference type="Proteomes" id="UP000677228">
    <property type="component" value="Unassembled WGS sequence"/>
</dbReference>
<evidence type="ECO:0000313" key="4">
    <source>
        <dbReference type="EMBL" id="CAF3663341.1"/>
    </source>
</evidence>
<dbReference type="AlphaFoldDB" id="A0A8S2HSN3"/>
<name>A0A8S2HSN3_9BILA</name>
<gene>
    <name evidence="3" type="ORF">OVA965_LOCUS8544</name>
    <name evidence="4" type="ORF">TMI583_LOCUS8540</name>
</gene>
<feature type="compositionally biased region" description="Acidic residues" evidence="1">
    <location>
        <begin position="132"/>
        <end position="151"/>
    </location>
</feature>
<comment type="caution">
    <text evidence="4">The sequence shown here is derived from an EMBL/GenBank/DDBJ whole genome shotgun (WGS) entry which is preliminary data.</text>
</comment>
<feature type="compositionally biased region" description="Polar residues" evidence="1">
    <location>
        <begin position="65"/>
        <end position="80"/>
    </location>
</feature>
<keyword evidence="2" id="KW-1133">Transmembrane helix</keyword>
<evidence type="ECO:0000256" key="2">
    <source>
        <dbReference type="SAM" id="Phobius"/>
    </source>
</evidence>
<dbReference type="Proteomes" id="UP000682733">
    <property type="component" value="Unassembled WGS sequence"/>
</dbReference>
<evidence type="ECO:0000256" key="1">
    <source>
        <dbReference type="SAM" id="MobiDB-lite"/>
    </source>
</evidence>
<evidence type="ECO:0000313" key="3">
    <source>
        <dbReference type="EMBL" id="CAF0879468.1"/>
    </source>
</evidence>
<dbReference type="EMBL" id="CAJNOK010002899">
    <property type="protein sequence ID" value="CAF0879468.1"/>
    <property type="molecule type" value="Genomic_DNA"/>
</dbReference>
<proteinExistence type="predicted"/>
<accession>A0A8S2HSN3</accession>
<feature type="non-terminal residue" evidence="4">
    <location>
        <position position="1"/>
    </location>
</feature>
<reference evidence="4" key="1">
    <citation type="submission" date="2021-02" db="EMBL/GenBank/DDBJ databases">
        <authorList>
            <person name="Nowell W R."/>
        </authorList>
    </citation>
    <scope>NUCLEOTIDE SEQUENCE</scope>
</reference>
<organism evidence="4 5">
    <name type="scientific">Didymodactylos carnosus</name>
    <dbReference type="NCBI Taxonomy" id="1234261"/>
    <lineage>
        <taxon>Eukaryota</taxon>
        <taxon>Metazoa</taxon>
        <taxon>Spiralia</taxon>
        <taxon>Gnathifera</taxon>
        <taxon>Rotifera</taxon>
        <taxon>Eurotatoria</taxon>
        <taxon>Bdelloidea</taxon>
        <taxon>Philodinida</taxon>
        <taxon>Philodinidae</taxon>
        <taxon>Didymodactylos</taxon>
    </lineage>
</organism>
<feature type="region of interest" description="Disordered" evidence="1">
    <location>
        <begin position="124"/>
        <end position="151"/>
    </location>
</feature>
<feature type="region of interest" description="Disordered" evidence="1">
    <location>
        <begin position="65"/>
        <end position="85"/>
    </location>
</feature>
<protein>
    <submittedName>
        <fullName evidence="4">Uncharacterized protein</fullName>
    </submittedName>
</protein>
<dbReference type="EMBL" id="CAJOBA010002900">
    <property type="protein sequence ID" value="CAF3663341.1"/>
    <property type="molecule type" value="Genomic_DNA"/>
</dbReference>